<evidence type="ECO:0000256" key="4">
    <source>
        <dbReference type="ARBA" id="ARBA00023002"/>
    </source>
</evidence>
<dbReference type="PANTHER" id="PTHR10961">
    <property type="entry name" value="PEROXISOMAL SARCOSINE OXIDASE"/>
    <property type="match status" value="1"/>
</dbReference>
<dbReference type="PhylomeDB" id="Q1AYT3"/>
<sequence>MTTTMRGAGGYYYYGGRYDAIVVGVGAMGSAALYHLARRGKRVLGLERFGIPHAMGSSHGHTRIIRLAYYEHPSYVVLLRRAYELWRELEREAGEQLLHITGSIDAGPEDSWVFRGSWESARMHELPHEVLTGSELHRRYPAYRLPKDHLALLQPEGGFLKPERCIVAHVMAAQARGAEVHAHEKVLEWGPSEGGGGVRVRTERGTYEAEKLILSAGAWMGELAPEALGGVAVAERQVLAWLQPQKPELFRPQNFPVFNLLVEEGRFYGFPVFGVPGFKFGKYHHLLEELGEPDRLDRQVHWRDEQMLREFAERYFPEGCGPTMDLQVCMFTNTQDNHFIIDLYPGLEQVVIASPCSGHGFKFASVVGEILADLADSGASRHDISLFRVGRFAPQRGFLSARASSRPPAGTAARLERRTVEAVAGKNGRLHRFPEAGEISAPW</sequence>
<dbReference type="InterPro" id="IPR036188">
    <property type="entry name" value="FAD/NAD-bd_sf"/>
</dbReference>
<name>Q1AYT3_RUBXD</name>
<feature type="domain" description="FAD dependent oxidoreductase" evidence="6">
    <location>
        <begin position="19"/>
        <end position="374"/>
    </location>
</feature>
<evidence type="ECO:0000256" key="1">
    <source>
        <dbReference type="ARBA" id="ARBA00001974"/>
    </source>
</evidence>
<dbReference type="KEGG" id="rxy:Rxyl_0471"/>
<dbReference type="Proteomes" id="UP000006637">
    <property type="component" value="Chromosome"/>
</dbReference>
<dbReference type="OrthoDB" id="9806257at2"/>
<dbReference type="InterPro" id="IPR006076">
    <property type="entry name" value="FAD-dep_OxRdtase"/>
</dbReference>
<evidence type="ECO:0000256" key="2">
    <source>
        <dbReference type="ARBA" id="ARBA00022630"/>
    </source>
</evidence>
<dbReference type="AlphaFoldDB" id="Q1AYT3"/>
<proteinExistence type="predicted"/>
<keyword evidence="2" id="KW-0285">Flavoprotein</keyword>
<dbReference type="Gene3D" id="3.50.50.60">
    <property type="entry name" value="FAD/NAD(P)-binding domain"/>
    <property type="match status" value="1"/>
</dbReference>
<keyword evidence="5" id="KW-1133">Transmembrane helix</keyword>
<dbReference type="InterPro" id="IPR045170">
    <property type="entry name" value="MTOX"/>
</dbReference>
<evidence type="ECO:0000313" key="7">
    <source>
        <dbReference type="EMBL" id="ABG03445.1"/>
    </source>
</evidence>
<evidence type="ECO:0000256" key="5">
    <source>
        <dbReference type="SAM" id="Phobius"/>
    </source>
</evidence>
<reference evidence="7 8" key="1">
    <citation type="submission" date="2006-06" db="EMBL/GenBank/DDBJ databases">
        <title>Complete sequence of Rubrobacter xylanophilus DSM 9941.</title>
        <authorList>
            <consortium name="US DOE Joint Genome Institute"/>
            <person name="Copeland A."/>
            <person name="Lucas S."/>
            <person name="Lapidus A."/>
            <person name="Barry K."/>
            <person name="Detter J.C."/>
            <person name="Glavina del Rio T."/>
            <person name="Hammon N."/>
            <person name="Israni S."/>
            <person name="Dalin E."/>
            <person name="Tice H."/>
            <person name="Pitluck S."/>
            <person name="Munk A.C."/>
            <person name="Brettin T."/>
            <person name="Bruce D."/>
            <person name="Han C."/>
            <person name="Tapia R."/>
            <person name="Gilna P."/>
            <person name="Schmutz J."/>
            <person name="Larimer F."/>
            <person name="Land M."/>
            <person name="Hauser L."/>
            <person name="Kyrpides N."/>
            <person name="Lykidis A."/>
            <person name="da Costa M.S."/>
            <person name="Rainey F.A."/>
            <person name="Empadinhas N."/>
            <person name="Jolivet E."/>
            <person name="Battista J.R."/>
            <person name="Richardson P."/>
        </authorList>
    </citation>
    <scope>NUCLEOTIDE SEQUENCE [LARGE SCALE GENOMIC DNA]</scope>
    <source>
        <strain evidence="8">DSM 9941 / NBRC 16129 / PRD-1</strain>
    </source>
</reference>
<accession>Q1AYT3</accession>
<protein>
    <submittedName>
        <fullName evidence="7">Sarcosine oxidase</fullName>
        <ecNumber evidence="7">1.5.3.1</ecNumber>
    </submittedName>
</protein>
<keyword evidence="8" id="KW-1185">Reference proteome</keyword>
<comment type="cofactor">
    <cofactor evidence="1">
        <name>FAD</name>
        <dbReference type="ChEBI" id="CHEBI:57692"/>
    </cofactor>
</comment>
<dbReference type="GO" id="GO:0008115">
    <property type="term" value="F:sarcosine oxidase activity"/>
    <property type="evidence" value="ECO:0007669"/>
    <property type="project" value="UniProtKB-EC"/>
</dbReference>
<dbReference type="HOGENOM" id="CLU_007884_2_1_11"/>
<evidence type="ECO:0000313" key="8">
    <source>
        <dbReference type="Proteomes" id="UP000006637"/>
    </source>
</evidence>
<dbReference type="NCBIfam" id="NF008425">
    <property type="entry name" value="PRK11259.1"/>
    <property type="match status" value="1"/>
</dbReference>
<keyword evidence="5" id="KW-0472">Membrane</keyword>
<keyword evidence="3" id="KW-0274">FAD</keyword>
<dbReference type="Gene3D" id="3.30.9.10">
    <property type="entry name" value="D-Amino Acid Oxidase, subunit A, domain 2"/>
    <property type="match status" value="1"/>
</dbReference>
<dbReference type="SUPFAM" id="SSF51905">
    <property type="entry name" value="FAD/NAD(P)-binding domain"/>
    <property type="match status" value="1"/>
</dbReference>
<dbReference type="EMBL" id="CP000386">
    <property type="protein sequence ID" value="ABG03445.1"/>
    <property type="molecule type" value="Genomic_DNA"/>
</dbReference>
<keyword evidence="4 7" id="KW-0560">Oxidoreductase</keyword>
<dbReference type="PANTHER" id="PTHR10961:SF7">
    <property type="entry name" value="FAD DEPENDENT OXIDOREDUCTASE DOMAIN-CONTAINING PROTEIN"/>
    <property type="match status" value="1"/>
</dbReference>
<evidence type="ECO:0000259" key="6">
    <source>
        <dbReference type="Pfam" id="PF01266"/>
    </source>
</evidence>
<gene>
    <name evidence="7" type="ordered locus">Rxyl_0471</name>
</gene>
<evidence type="ECO:0000256" key="3">
    <source>
        <dbReference type="ARBA" id="ARBA00022827"/>
    </source>
</evidence>
<dbReference type="SUPFAM" id="SSF54373">
    <property type="entry name" value="FAD-linked reductases, C-terminal domain"/>
    <property type="match status" value="1"/>
</dbReference>
<organism evidence="7 8">
    <name type="scientific">Rubrobacter xylanophilus (strain DSM 9941 / JCM 11954 / NBRC 16129 / PRD-1)</name>
    <dbReference type="NCBI Taxonomy" id="266117"/>
    <lineage>
        <taxon>Bacteria</taxon>
        <taxon>Bacillati</taxon>
        <taxon>Actinomycetota</taxon>
        <taxon>Rubrobacteria</taxon>
        <taxon>Rubrobacterales</taxon>
        <taxon>Rubrobacteraceae</taxon>
        <taxon>Rubrobacter</taxon>
    </lineage>
</organism>
<dbReference type="Pfam" id="PF01266">
    <property type="entry name" value="DAO"/>
    <property type="match status" value="1"/>
</dbReference>
<dbReference type="eggNOG" id="COG0665">
    <property type="taxonomic scope" value="Bacteria"/>
</dbReference>
<dbReference type="GO" id="GO:0050660">
    <property type="term" value="F:flavin adenine dinucleotide binding"/>
    <property type="evidence" value="ECO:0007669"/>
    <property type="project" value="InterPro"/>
</dbReference>
<keyword evidence="5" id="KW-0812">Transmembrane</keyword>
<dbReference type="RefSeq" id="WP_011563463.1">
    <property type="nucleotide sequence ID" value="NC_008148.1"/>
</dbReference>
<feature type="transmembrane region" description="Helical" evidence="5">
    <location>
        <begin position="20"/>
        <end position="37"/>
    </location>
</feature>
<dbReference type="EC" id="1.5.3.1" evidence="7"/>
<dbReference type="STRING" id="266117.Rxyl_0471"/>